<organism evidence="3 4">
    <name type="scientific">Desulfonatronospira thiodismutans ASO3-1</name>
    <dbReference type="NCBI Taxonomy" id="555779"/>
    <lineage>
        <taxon>Bacteria</taxon>
        <taxon>Pseudomonadati</taxon>
        <taxon>Thermodesulfobacteriota</taxon>
        <taxon>Desulfovibrionia</taxon>
        <taxon>Desulfovibrionales</taxon>
        <taxon>Desulfonatronovibrionaceae</taxon>
        <taxon>Desulfonatronospira</taxon>
    </lineage>
</organism>
<protein>
    <submittedName>
        <fullName evidence="3">Glycosyl transferase group 1</fullName>
    </submittedName>
</protein>
<dbReference type="Proteomes" id="UP000005496">
    <property type="component" value="Unassembled WGS sequence"/>
</dbReference>
<dbReference type="GO" id="GO:0016757">
    <property type="term" value="F:glycosyltransferase activity"/>
    <property type="evidence" value="ECO:0007669"/>
    <property type="project" value="InterPro"/>
</dbReference>
<dbReference type="PANTHER" id="PTHR12526:SF638">
    <property type="entry name" value="SPORE COAT PROTEIN SA"/>
    <property type="match status" value="1"/>
</dbReference>
<dbReference type="RefSeq" id="WP_008869558.1">
    <property type="nucleotide sequence ID" value="NZ_ACJN02000002.1"/>
</dbReference>
<dbReference type="InterPro" id="IPR001296">
    <property type="entry name" value="Glyco_trans_1"/>
</dbReference>
<dbReference type="AlphaFoldDB" id="D6SNA4"/>
<dbReference type="Gene3D" id="3.40.50.2000">
    <property type="entry name" value="Glycogen Phosphorylase B"/>
    <property type="match status" value="2"/>
</dbReference>
<feature type="domain" description="Glycosyl transferase family 1" evidence="1">
    <location>
        <begin position="219"/>
        <end position="381"/>
    </location>
</feature>
<name>D6SNA4_9BACT</name>
<dbReference type="Pfam" id="PF13477">
    <property type="entry name" value="Glyco_trans_4_2"/>
    <property type="match status" value="1"/>
</dbReference>
<dbReference type="EMBL" id="ACJN02000002">
    <property type="protein sequence ID" value="EFI34230.1"/>
    <property type="molecule type" value="Genomic_DNA"/>
</dbReference>
<evidence type="ECO:0000313" key="4">
    <source>
        <dbReference type="Proteomes" id="UP000005496"/>
    </source>
</evidence>
<dbReference type="eggNOG" id="COG0438">
    <property type="taxonomic scope" value="Bacteria"/>
</dbReference>
<dbReference type="InterPro" id="IPR028098">
    <property type="entry name" value="Glyco_trans_4-like_N"/>
</dbReference>
<gene>
    <name evidence="3" type="ORF">Dthio_PD1581</name>
</gene>
<reference evidence="3" key="1">
    <citation type="submission" date="2010-05" db="EMBL/GenBank/DDBJ databases">
        <title>The draft genome of Desulfonatronospira thiodismutans ASO3-1.</title>
        <authorList>
            <consortium name="US DOE Joint Genome Institute (JGI-PGF)"/>
            <person name="Lucas S."/>
            <person name="Copeland A."/>
            <person name="Lapidus A."/>
            <person name="Cheng J.-F."/>
            <person name="Bruce D."/>
            <person name="Goodwin L."/>
            <person name="Pitluck S."/>
            <person name="Chertkov O."/>
            <person name="Brettin T."/>
            <person name="Detter J.C."/>
            <person name="Han C."/>
            <person name="Land M.L."/>
            <person name="Hauser L."/>
            <person name="Kyrpides N."/>
            <person name="Mikhailova N."/>
            <person name="Muyzer G."/>
            <person name="Woyke T."/>
        </authorList>
    </citation>
    <scope>NUCLEOTIDE SEQUENCE [LARGE SCALE GENOMIC DNA]</scope>
    <source>
        <strain evidence="3">ASO3-1</strain>
    </source>
</reference>
<dbReference type="OrthoDB" id="9775208at2"/>
<evidence type="ECO:0000259" key="1">
    <source>
        <dbReference type="Pfam" id="PF00534"/>
    </source>
</evidence>
<sequence>MKWLQSNLIVISANTSWYIFNFRLRMIRELINQGFEVAVVAPEDEYLSRLVQEGCRILPINLLSKSINPLVEIKAIYQYVRIYSLLRPAAVLHFTPKPNIYGSLVAKMLGIPYINNIGGLGTAFAGNGWLCSMARVMYRFSQRSAVKIFFQNKDDLDMFIRCGMARPEQAELLPGSGVDLEKFNPELGDSGVHGKLTCRQSNDNSNQPLHEGQEYLFQAPEDNVVFLLIARLIWDKGIGEYAEAARAIKAKYPDVEFMLLGFVDDNNPGAVPEKRIREWEAEGILKWVGRQEDVRLFIARTDCVVLPSYYREGTPRSLLEAASMGKPLIAADSVGTREPVENGINGFLCRPMDAMDLAAKMQLIIDMGPEKRLAMGIRGRKKMEKEYDENIVIKKYIEDIKAVLVNHR</sequence>
<dbReference type="Pfam" id="PF00534">
    <property type="entry name" value="Glycos_transf_1"/>
    <property type="match status" value="1"/>
</dbReference>
<feature type="domain" description="Glycosyltransferase subfamily 4-like N-terminal" evidence="2">
    <location>
        <begin position="13"/>
        <end position="152"/>
    </location>
</feature>
<evidence type="ECO:0000313" key="3">
    <source>
        <dbReference type="EMBL" id="EFI34230.1"/>
    </source>
</evidence>
<dbReference type="CDD" id="cd03808">
    <property type="entry name" value="GT4_CapM-like"/>
    <property type="match status" value="1"/>
</dbReference>
<evidence type="ECO:0000259" key="2">
    <source>
        <dbReference type="Pfam" id="PF13477"/>
    </source>
</evidence>
<dbReference type="PANTHER" id="PTHR12526">
    <property type="entry name" value="GLYCOSYLTRANSFERASE"/>
    <property type="match status" value="1"/>
</dbReference>
<accession>D6SNA4</accession>
<proteinExistence type="predicted"/>
<comment type="caution">
    <text evidence="3">The sequence shown here is derived from an EMBL/GenBank/DDBJ whole genome shotgun (WGS) entry which is preliminary data.</text>
</comment>
<keyword evidence="3" id="KW-0808">Transferase</keyword>
<dbReference type="SUPFAM" id="SSF53756">
    <property type="entry name" value="UDP-Glycosyltransferase/glycogen phosphorylase"/>
    <property type="match status" value="1"/>
</dbReference>
<keyword evidence="4" id="KW-1185">Reference proteome</keyword>